<reference evidence="3 4" key="1">
    <citation type="submission" date="2016-04" db="EMBL/GenBank/DDBJ databases">
        <title>Multiple horizontal gene transfer events from other fungi enriched the ability of the initially mycotrophic fungus Trichoderma (Ascomycota) to feed on dead plant biomass.</title>
        <authorList>
            <person name="Atanasova L."/>
            <person name="Chenthamara K."/>
            <person name="Zhang J."/>
            <person name="Grujic M."/>
            <person name="Henrissat B."/>
            <person name="Kuo A."/>
            <person name="Aertz A."/>
            <person name="Salamov A."/>
            <person name="Lipzen A."/>
            <person name="Labutti K."/>
            <person name="Barry K."/>
            <person name="Miao Y."/>
            <person name="Rahimi M.J."/>
            <person name="Shen Q."/>
            <person name="Grigoriev I.V."/>
            <person name="Kubicek C.P."/>
            <person name="Druzhinina I.S."/>
        </authorList>
    </citation>
    <scope>NUCLEOTIDE SEQUENCE [LARGE SCALE GENOMIC DNA]</scope>
    <source>
        <strain evidence="3 4">NJAU 4742</strain>
    </source>
</reference>
<feature type="compositionally biased region" description="Low complexity" evidence="1">
    <location>
        <begin position="1194"/>
        <end position="1205"/>
    </location>
</feature>
<feature type="compositionally biased region" description="Basic and acidic residues" evidence="1">
    <location>
        <begin position="781"/>
        <end position="794"/>
    </location>
</feature>
<feature type="compositionally biased region" description="Basic and acidic residues" evidence="1">
    <location>
        <begin position="1208"/>
        <end position="1217"/>
    </location>
</feature>
<feature type="region of interest" description="Disordered" evidence="1">
    <location>
        <begin position="1417"/>
        <end position="1451"/>
    </location>
</feature>
<dbReference type="EMBL" id="LVVK01000017">
    <property type="protein sequence ID" value="OPB40096.1"/>
    <property type="molecule type" value="Genomic_DNA"/>
</dbReference>
<dbReference type="GO" id="GO:0003677">
    <property type="term" value="F:DNA binding"/>
    <property type="evidence" value="ECO:0007669"/>
    <property type="project" value="InterPro"/>
</dbReference>
<dbReference type="GO" id="GO:0000781">
    <property type="term" value="C:chromosome, telomeric region"/>
    <property type="evidence" value="ECO:0007669"/>
    <property type="project" value="InterPro"/>
</dbReference>
<accession>A0A1T3CG61</accession>
<evidence type="ECO:0000259" key="2">
    <source>
        <dbReference type="SMART" id="SM00976"/>
    </source>
</evidence>
<gene>
    <name evidence="3" type="ORF">A0O28_0001750</name>
</gene>
<feature type="domain" description="Telomeric single stranded DNA binding POT1/Cdc13" evidence="2">
    <location>
        <begin position="1484"/>
        <end position="1621"/>
    </location>
</feature>
<feature type="compositionally biased region" description="Basic and acidic residues" evidence="1">
    <location>
        <begin position="883"/>
        <end position="898"/>
    </location>
</feature>
<feature type="compositionally biased region" description="Acidic residues" evidence="1">
    <location>
        <begin position="582"/>
        <end position="641"/>
    </location>
</feature>
<feature type="compositionally biased region" description="Acidic residues" evidence="1">
    <location>
        <begin position="1114"/>
        <end position="1143"/>
    </location>
</feature>
<name>A0A1T3CG61_9HYPO</name>
<feature type="region of interest" description="Disordered" evidence="1">
    <location>
        <begin position="1189"/>
        <end position="1239"/>
    </location>
</feature>
<feature type="compositionally biased region" description="Low complexity" evidence="1">
    <location>
        <begin position="903"/>
        <end position="922"/>
    </location>
</feature>
<keyword evidence="4" id="KW-1185">Reference proteome</keyword>
<dbReference type="GO" id="GO:0000723">
    <property type="term" value="P:telomere maintenance"/>
    <property type="evidence" value="ECO:0007669"/>
    <property type="project" value="InterPro"/>
</dbReference>
<feature type="region of interest" description="Disordered" evidence="1">
    <location>
        <begin position="1360"/>
        <end position="1389"/>
    </location>
</feature>
<feature type="compositionally biased region" description="Pro residues" evidence="1">
    <location>
        <begin position="653"/>
        <end position="672"/>
    </location>
</feature>
<feature type="compositionally biased region" description="Polar residues" evidence="1">
    <location>
        <begin position="1360"/>
        <end position="1375"/>
    </location>
</feature>
<dbReference type="Gene3D" id="2.40.50.140">
    <property type="entry name" value="Nucleic acid-binding proteins"/>
    <property type="match status" value="1"/>
</dbReference>
<feature type="region of interest" description="Disordered" evidence="1">
    <location>
        <begin position="244"/>
        <end position="278"/>
    </location>
</feature>
<feature type="compositionally biased region" description="Basic and acidic residues" evidence="1">
    <location>
        <begin position="1229"/>
        <end position="1239"/>
    </location>
</feature>
<feature type="compositionally biased region" description="Acidic residues" evidence="1">
    <location>
        <begin position="550"/>
        <end position="562"/>
    </location>
</feature>
<feature type="compositionally biased region" description="Polar residues" evidence="1">
    <location>
        <begin position="1420"/>
        <end position="1438"/>
    </location>
</feature>
<feature type="region of interest" description="Disordered" evidence="1">
    <location>
        <begin position="1098"/>
        <end position="1143"/>
    </location>
</feature>
<comment type="caution">
    <text evidence="3">The sequence shown here is derived from an EMBL/GenBank/DDBJ whole genome shotgun (WGS) entry which is preliminary data.</text>
</comment>
<dbReference type="InterPro" id="IPR011564">
    <property type="entry name" value="Telomer_end-bd_POT1/Cdc13"/>
</dbReference>
<organism evidence="3 4">
    <name type="scientific">Trichoderma guizhouense</name>
    <dbReference type="NCBI Taxonomy" id="1491466"/>
    <lineage>
        <taxon>Eukaryota</taxon>
        <taxon>Fungi</taxon>
        <taxon>Dikarya</taxon>
        <taxon>Ascomycota</taxon>
        <taxon>Pezizomycotina</taxon>
        <taxon>Sordariomycetes</taxon>
        <taxon>Hypocreomycetidae</taxon>
        <taxon>Hypocreales</taxon>
        <taxon>Hypocreaceae</taxon>
        <taxon>Trichoderma</taxon>
    </lineage>
</organism>
<dbReference type="InterPro" id="IPR012340">
    <property type="entry name" value="NA-bd_OB-fold"/>
</dbReference>
<feature type="region of interest" description="Disordered" evidence="1">
    <location>
        <begin position="1005"/>
        <end position="1054"/>
    </location>
</feature>
<dbReference type="CDD" id="cd04497">
    <property type="entry name" value="hPOT1_OB1_like"/>
    <property type="match status" value="1"/>
</dbReference>
<feature type="compositionally biased region" description="Polar residues" evidence="1">
    <location>
        <begin position="244"/>
        <end position="256"/>
    </location>
</feature>
<evidence type="ECO:0000313" key="3">
    <source>
        <dbReference type="EMBL" id="OPB40096.1"/>
    </source>
</evidence>
<feature type="compositionally biased region" description="Basic residues" evidence="1">
    <location>
        <begin position="1218"/>
        <end position="1228"/>
    </location>
</feature>
<feature type="compositionally biased region" description="Polar residues" evidence="1">
    <location>
        <begin position="1321"/>
        <end position="1331"/>
    </location>
</feature>
<dbReference type="SMART" id="SM00976">
    <property type="entry name" value="Telo_bind"/>
    <property type="match status" value="1"/>
</dbReference>
<feature type="compositionally biased region" description="Basic and acidic residues" evidence="1">
    <location>
        <begin position="563"/>
        <end position="581"/>
    </location>
</feature>
<dbReference type="Proteomes" id="UP000191004">
    <property type="component" value="Unassembled WGS sequence"/>
</dbReference>
<evidence type="ECO:0000313" key="4">
    <source>
        <dbReference type="Proteomes" id="UP000191004"/>
    </source>
</evidence>
<feature type="compositionally biased region" description="Basic and acidic residues" evidence="1">
    <location>
        <begin position="697"/>
        <end position="717"/>
    </location>
</feature>
<feature type="compositionally biased region" description="Acidic residues" evidence="1">
    <location>
        <begin position="718"/>
        <end position="753"/>
    </location>
</feature>
<evidence type="ECO:0000256" key="1">
    <source>
        <dbReference type="SAM" id="MobiDB-lite"/>
    </source>
</evidence>
<dbReference type="OrthoDB" id="5363079at2759"/>
<feature type="compositionally biased region" description="Polar residues" evidence="1">
    <location>
        <begin position="503"/>
        <end position="520"/>
    </location>
</feature>
<protein>
    <recommendedName>
        <fullName evidence="2">Telomeric single stranded DNA binding POT1/Cdc13 domain-containing protein</fullName>
    </recommendedName>
</protein>
<proteinExistence type="predicted"/>
<feature type="region of interest" description="Disordered" evidence="1">
    <location>
        <begin position="825"/>
        <end position="992"/>
    </location>
</feature>
<sequence length="1647" mass="182982">MAKDNIHPDVLRSAEATPIAKLSPAIADPAALVVEGVVTVTWPYSIVNKSIAFILAERDPLHRRDKGQLRVEFHGAAGKALAASSLGGGDEVRLSLHGVAWEENQAWAKHPGILEWQLKFSKRLLLKIRRADTQAVDTIDVDAADEEEEQESLPQPREPSPTPSIDIEHTQFSKPLPRTPLSTIPSKRYAYESLGPGEYTSPAFIKRARVSYGSLFEGGFDIFNEEEPVKSVKKKKRRSRFSMNPTSWRYASQSPSPEVEQEQLAEEEEEEAEPKLDDVEQPVVEERIMTPPPQSQPVMVDQGCQTREMSSSPTNGVQVIAESKSTGILLQPTPTHPWKHVGVDHVLQEPSPLSFDYAAAQDVPPSIHESEPFSQPEMHMPHVGFDMSMDIDPSLQRHQADTHNHDPHPAYITTATEIQPPRSQEHGLHDAHLHDLAWVAETLAPAYPTVPAHNAHDFPQGSFDRSSFTLRASPSDETHTLVSAGHHVTEMHSYVQIDEARRVSSSSYPQQDGVKPSNNYPERYEEDTETATVTATLGREGRSSPPQEEYSTDESEEEEEEQESRSHRYYDWNTGRFREGYPEEEEPDTQYAEYENDEEEEEEGEEDEDEEDDGEEGDEEVEDDATESEAESESEEESESEAESRVYNHFAQPAPPVPRPFMPIPKPAPAAPKEPIFISLLSDSEDDGDNAPAVTQAKKEPSEEPPLHQQEEVHEPPSEQEDDIVDELVDEDVDESMDEHLDEAEDKSDVEEATEIRTVVSRSSRRSSRISQLDGCDEDDLHQNEESGRDISHVEMDHPNLIISPKPHTRQQHVDIAESLAQVQDESLVASSPLQRRSSEQHELAAVDAADDEEIPTVEMRGVSESPAPEPNNVEASALLEQNEEKLEAKQDQVHVQDEVQTPVQNQEPAQEPAQEPVQEPAQRTESFVVESTEQVTEPSLRKQDETAEMTDLVEAPTQQPNANEDLPMEDLQSTAPETQPFNAEAEAEVDTVEQDVEMQDEVLGQPREETEVAVNEEDNQVDHTTTDTVSKATGEPEVAAPSSPPATQTEPPHLVSMAVQILEEPENTEKQLPTPLETQQDDYENNVDAADVALVETPLSEEVITEDVKEHAEEDVEDEFKDADEDMDEEYEDAKEEGGDNDDDFAIEQQLMSEIQHYSSPLKAHDADGVEQTFSQPPDTLEEIEEIEEDQHTQQTQQHSQQSQHGHHGEHCDHSHHDHHHAHYAHHGVHDRNSRRAEPEMSIGLQSLRSHCRAKRLSSDSADSLLTDPSVLLARGSPTMAHRQCLLSESDYLPQRSPRSPRNKAEHSDHSIALAKSSPRESVSPKNVSPKNVGASSPLRARRGVKGSIDASILLAQSFSPTSERSPASPTASFRSGRRKSDKSDLSVQLATTSFKGSQQQQVAEEGKQEIALDAAQDASANPQRESTPEPTATGHNLRSPRKPTAVSSIRAPSVASSFAEDGNMASLKTQLLRNLRTSLLECLPLKSLRFSLNKMTDILAVATLTPRQPHRPKHGPRGYMLELCLTDPSVAPTGVNIAHIFRPHQASLPTVQAGDVVLLRRVQVVSVQGRGFGIRAGDASAWAVFEKDDDEMLPQIKGPPVEVADEEVAYVQGLKRWWGLQDDKALAKIDKANQKMSQAVKDDTK</sequence>
<feature type="compositionally biased region" description="Acidic residues" evidence="1">
    <location>
        <begin position="259"/>
        <end position="272"/>
    </location>
</feature>
<feature type="region of interest" description="Disordered" evidence="1">
    <location>
        <begin position="144"/>
        <end position="179"/>
    </location>
</feature>
<feature type="compositionally biased region" description="Polar residues" evidence="1">
    <location>
        <begin position="972"/>
        <end position="982"/>
    </location>
</feature>
<feature type="compositionally biased region" description="Polar residues" evidence="1">
    <location>
        <begin position="825"/>
        <end position="836"/>
    </location>
</feature>
<feature type="compositionally biased region" description="Polar residues" evidence="1">
    <location>
        <begin position="924"/>
        <end position="938"/>
    </location>
</feature>
<dbReference type="SUPFAM" id="SSF50249">
    <property type="entry name" value="Nucleic acid-binding proteins"/>
    <property type="match status" value="1"/>
</dbReference>
<dbReference type="Pfam" id="PF02765">
    <property type="entry name" value="POT1"/>
    <property type="match status" value="1"/>
</dbReference>
<feature type="region of interest" description="Disordered" evidence="1">
    <location>
        <begin position="1290"/>
        <end position="1342"/>
    </location>
</feature>
<feature type="region of interest" description="Disordered" evidence="1">
    <location>
        <begin position="502"/>
        <end position="794"/>
    </location>
</feature>